<keyword evidence="8" id="KW-0949">S-adenosyl-L-methionine</keyword>
<reference evidence="12" key="1">
    <citation type="submission" date="2023-03" db="EMBL/GenBank/DDBJ databases">
        <title>Actinorhabdospora filicis NBRC 111898.</title>
        <authorList>
            <person name="Ichikawa N."/>
            <person name="Sato H."/>
            <person name="Tonouchi N."/>
        </authorList>
    </citation>
    <scope>NUCLEOTIDE SEQUENCE</scope>
    <source>
        <strain evidence="12">NBRC 111898</strain>
    </source>
</reference>
<comment type="caution">
    <text evidence="12">The sequence shown here is derived from an EMBL/GenBank/DDBJ whole genome shotgun (WGS) entry which is preliminary data.</text>
</comment>
<comment type="similarity">
    <text evidence="2">Belongs to the methyltransferase superfamily. L-isoaspartyl/D-aspartyl protein methyltransferase family.</text>
</comment>
<protein>
    <recommendedName>
        <fullName evidence="4">Protein-L-isoaspartate O-methyltransferase</fullName>
        <ecNumber evidence="3">2.1.1.77</ecNumber>
    </recommendedName>
    <alternativeName>
        <fullName evidence="11">L-isoaspartyl protein carboxyl methyltransferase</fullName>
    </alternativeName>
    <alternativeName>
        <fullName evidence="9">Protein L-isoaspartyl methyltransferase</fullName>
    </alternativeName>
    <alternativeName>
        <fullName evidence="10">Protein-beta-aspartate methyltransferase</fullName>
    </alternativeName>
</protein>
<sequence length="353" mass="38440">MTTWRAHAKAMLDRVLARGVRVSPGWRAAFLAVPRHVFVPRFYQDAGGRLDGVVDAADPRWMWEVYADLPLVTRRRRVPLPGGGDGYVATSSSSQPTVIAVMLGLLGAEPGMSVLEIGTGTGYHAALLCHRLGEGQVTSIDLDPELVDEARARLAAIDYRPELRSGDGSAGVADRAPFDRIVVTCAVDDFPPAWIAQLTLGGRLVAPLVEGGALTVLTKTAPDRLEGRVDEECAFFMPLRSTLDADRTERHIWRQAVPEHAGTPPGVPVEALGDLDFRLWLSLTVRHVQFAHEPGTPPLPVGRGDEPVDPEQVRAAWEAFVAAGRPDRTHYGVTVTPTGGWIWLDERKWALPL</sequence>
<evidence type="ECO:0000256" key="9">
    <source>
        <dbReference type="ARBA" id="ARBA00030757"/>
    </source>
</evidence>
<dbReference type="PANTHER" id="PTHR11579">
    <property type="entry name" value="PROTEIN-L-ISOASPARTATE O-METHYLTRANSFERASE"/>
    <property type="match status" value="1"/>
</dbReference>
<evidence type="ECO:0000256" key="11">
    <source>
        <dbReference type="ARBA" id="ARBA00031350"/>
    </source>
</evidence>
<evidence type="ECO:0000256" key="6">
    <source>
        <dbReference type="ARBA" id="ARBA00022603"/>
    </source>
</evidence>
<gene>
    <name evidence="12" type="ORF">Afil01_11620</name>
</gene>
<proteinExistence type="inferred from homology"/>
<dbReference type="EC" id="2.1.1.77" evidence="3"/>
<keyword evidence="7" id="KW-0808">Transferase</keyword>
<dbReference type="AlphaFoldDB" id="A0A9W6W959"/>
<keyword evidence="5" id="KW-0963">Cytoplasm</keyword>
<evidence type="ECO:0000313" key="13">
    <source>
        <dbReference type="Proteomes" id="UP001165079"/>
    </source>
</evidence>
<dbReference type="SUPFAM" id="SSF53335">
    <property type="entry name" value="S-adenosyl-L-methionine-dependent methyltransferases"/>
    <property type="match status" value="1"/>
</dbReference>
<evidence type="ECO:0000256" key="2">
    <source>
        <dbReference type="ARBA" id="ARBA00005369"/>
    </source>
</evidence>
<dbReference type="Gene3D" id="3.40.50.150">
    <property type="entry name" value="Vaccinia Virus protein VP39"/>
    <property type="match status" value="1"/>
</dbReference>
<evidence type="ECO:0000256" key="4">
    <source>
        <dbReference type="ARBA" id="ARBA00013346"/>
    </source>
</evidence>
<dbReference type="PROSITE" id="PS01279">
    <property type="entry name" value="PCMT"/>
    <property type="match status" value="1"/>
</dbReference>
<evidence type="ECO:0000313" key="12">
    <source>
        <dbReference type="EMBL" id="GLZ76355.1"/>
    </source>
</evidence>
<evidence type="ECO:0000256" key="1">
    <source>
        <dbReference type="ARBA" id="ARBA00004496"/>
    </source>
</evidence>
<dbReference type="CDD" id="cd02440">
    <property type="entry name" value="AdoMet_MTases"/>
    <property type="match status" value="1"/>
</dbReference>
<dbReference type="GO" id="GO:0005737">
    <property type="term" value="C:cytoplasm"/>
    <property type="evidence" value="ECO:0007669"/>
    <property type="project" value="UniProtKB-SubCell"/>
</dbReference>
<dbReference type="GO" id="GO:0004719">
    <property type="term" value="F:protein-L-isoaspartate (D-aspartate) O-methyltransferase activity"/>
    <property type="evidence" value="ECO:0007669"/>
    <property type="project" value="UniProtKB-EC"/>
</dbReference>
<evidence type="ECO:0000256" key="3">
    <source>
        <dbReference type="ARBA" id="ARBA00011890"/>
    </source>
</evidence>
<organism evidence="12 13">
    <name type="scientific">Actinorhabdospora filicis</name>
    <dbReference type="NCBI Taxonomy" id="1785913"/>
    <lineage>
        <taxon>Bacteria</taxon>
        <taxon>Bacillati</taxon>
        <taxon>Actinomycetota</taxon>
        <taxon>Actinomycetes</taxon>
        <taxon>Micromonosporales</taxon>
        <taxon>Micromonosporaceae</taxon>
        <taxon>Actinorhabdospora</taxon>
    </lineage>
</organism>
<dbReference type="GO" id="GO:0032259">
    <property type="term" value="P:methylation"/>
    <property type="evidence" value="ECO:0007669"/>
    <property type="project" value="UniProtKB-KW"/>
</dbReference>
<evidence type="ECO:0000256" key="10">
    <source>
        <dbReference type="ARBA" id="ARBA00031323"/>
    </source>
</evidence>
<dbReference type="Proteomes" id="UP001165079">
    <property type="component" value="Unassembled WGS sequence"/>
</dbReference>
<dbReference type="PANTHER" id="PTHR11579:SF0">
    <property type="entry name" value="PROTEIN-L-ISOASPARTATE(D-ASPARTATE) O-METHYLTRANSFERASE"/>
    <property type="match status" value="1"/>
</dbReference>
<evidence type="ECO:0000256" key="8">
    <source>
        <dbReference type="ARBA" id="ARBA00022691"/>
    </source>
</evidence>
<accession>A0A9W6W959</accession>
<evidence type="ECO:0000256" key="5">
    <source>
        <dbReference type="ARBA" id="ARBA00022490"/>
    </source>
</evidence>
<keyword evidence="13" id="KW-1185">Reference proteome</keyword>
<comment type="subcellular location">
    <subcellularLocation>
        <location evidence="1">Cytoplasm</location>
    </subcellularLocation>
</comment>
<dbReference type="InterPro" id="IPR000682">
    <property type="entry name" value="PCMT"/>
</dbReference>
<keyword evidence="6" id="KW-0489">Methyltransferase</keyword>
<name>A0A9W6W959_9ACTN</name>
<dbReference type="RefSeq" id="WP_285661536.1">
    <property type="nucleotide sequence ID" value="NZ_BSTX01000001.1"/>
</dbReference>
<dbReference type="InterPro" id="IPR029063">
    <property type="entry name" value="SAM-dependent_MTases_sf"/>
</dbReference>
<dbReference type="Pfam" id="PF01135">
    <property type="entry name" value="PCMT"/>
    <property type="match status" value="1"/>
</dbReference>
<evidence type="ECO:0000256" key="7">
    <source>
        <dbReference type="ARBA" id="ARBA00022679"/>
    </source>
</evidence>
<dbReference type="EMBL" id="BSTX01000001">
    <property type="protein sequence ID" value="GLZ76355.1"/>
    <property type="molecule type" value="Genomic_DNA"/>
</dbReference>